<protein>
    <submittedName>
        <fullName evidence="2">Uncharacterized protein</fullName>
    </submittedName>
</protein>
<dbReference type="AlphaFoldDB" id="W9RQ24"/>
<sequence length="98" mass="11149">MRTPSPPPSVLLRAVFWAFQNRGKAAKSRGRDPGSGSPHPLLPEIRAGRTQLVTNRDLLWPNRNEIVRHDLGMGRDHGRDLGNSHPPLPEIRRRSHRR</sequence>
<proteinExistence type="predicted"/>
<name>W9RQ24_9ROSA</name>
<organism evidence="2 3">
    <name type="scientific">Morus notabilis</name>
    <dbReference type="NCBI Taxonomy" id="981085"/>
    <lineage>
        <taxon>Eukaryota</taxon>
        <taxon>Viridiplantae</taxon>
        <taxon>Streptophyta</taxon>
        <taxon>Embryophyta</taxon>
        <taxon>Tracheophyta</taxon>
        <taxon>Spermatophyta</taxon>
        <taxon>Magnoliopsida</taxon>
        <taxon>eudicotyledons</taxon>
        <taxon>Gunneridae</taxon>
        <taxon>Pentapetalae</taxon>
        <taxon>rosids</taxon>
        <taxon>fabids</taxon>
        <taxon>Rosales</taxon>
        <taxon>Moraceae</taxon>
        <taxon>Moreae</taxon>
        <taxon>Morus</taxon>
    </lineage>
</organism>
<evidence type="ECO:0000313" key="3">
    <source>
        <dbReference type="Proteomes" id="UP000030645"/>
    </source>
</evidence>
<feature type="region of interest" description="Disordered" evidence="1">
    <location>
        <begin position="22"/>
        <end position="47"/>
    </location>
</feature>
<evidence type="ECO:0000256" key="1">
    <source>
        <dbReference type="SAM" id="MobiDB-lite"/>
    </source>
</evidence>
<reference evidence="3" key="1">
    <citation type="submission" date="2013-01" db="EMBL/GenBank/DDBJ databases">
        <title>Draft Genome Sequence of a Mulberry Tree, Morus notabilis C.K. Schneid.</title>
        <authorList>
            <person name="He N."/>
            <person name="Zhao S."/>
        </authorList>
    </citation>
    <scope>NUCLEOTIDE SEQUENCE</scope>
</reference>
<feature type="compositionally biased region" description="Basic and acidic residues" evidence="1">
    <location>
        <begin position="72"/>
        <end position="82"/>
    </location>
</feature>
<feature type="region of interest" description="Disordered" evidence="1">
    <location>
        <begin position="72"/>
        <end position="98"/>
    </location>
</feature>
<dbReference type="Proteomes" id="UP000030645">
    <property type="component" value="Unassembled WGS sequence"/>
</dbReference>
<keyword evidence="3" id="KW-1185">Reference proteome</keyword>
<gene>
    <name evidence="2" type="ORF">L484_024097</name>
</gene>
<dbReference type="EMBL" id="KE345347">
    <property type="protein sequence ID" value="EXC02132.1"/>
    <property type="molecule type" value="Genomic_DNA"/>
</dbReference>
<evidence type="ECO:0000313" key="2">
    <source>
        <dbReference type="EMBL" id="EXC02132.1"/>
    </source>
</evidence>
<accession>W9RQ24</accession>